<keyword evidence="5" id="KW-0472">Membrane</keyword>
<evidence type="ECO:0000256" key="8">
    <source>
        <dbReference type="ARBA" id="ARBA00023288"/>
    </source>
</evidence>
<evidence type="ECO:0000256" key="6">
    <source>
        <dbReference type="ARBA" id="ARBA00022729"/>
    </source>
</evidence>
<dbReference type="HOGENOM" id="CLU_787616_0_0_1"/>
<keyword evidence="4" id="KW-0964">Secreted</keyword>
<evidence type="ECO:0000256" key="5">
    <source>
        <dbReference type="ARBA" id="ARBA00022622"/>
    </source>
</evidence>
<evidence type="ECO:0000256" key="4">
    <source>
        <dbReference type="ARBA" id="ARBA00022525"/>
    </source>
</evidence>
<feature type="disulfide bond" evidence="9">
    <location>
        <begin position="164"/>
        <end position="204"/>
    </location>
</feature>
<evidence type="ECO:0000313" key="13">
    <source>
        <dbReference type="Proteomes" id="UP000019373"/>
    </source>
</evidence>
<evidence type="ECO:0000313" key="12">
    <source>
        <dbReference type="EMBL" id="ERF75314.1"/>
    </source>
</evidence>
<dbReference type="Pfam" id="PF05730">
    <property type="entry name" value="CFEM"/>
    <property type="match status" value="1"/>
</dbReference>
<dbReference type="InterPro" id="IPR007361">
    <property type="entry name" value="DUF427"/>
</dbReference>
<dbReference type="InterPro" id="IPR008427">
    <property type="entry name" value="Extracellular_membr_CFEM_dom"/>
</dbReference>
<name>U1I0C8_ENDPU</name>
<dbReference type="GeneID" id="19235171"/>
<comment type="subcellular location">
    <subcellularLocation>
        <location evidence="1">Membrane</location>
        <topology evidence="1">Lipid-anchor</topology>
        <topology evidence="1">GPI-anchor</topology>
    </subcellularLocation>
    <subcellularLocation>
        <location evidence="2">Secreted</location>
    </subcellularLocation>
</comment>
<evidence type="ECO:0000256" key="1">
    <source>
        <dbReference type="ARBA" id="ARBA00004589"/>
    </source>
</evidence>
<dbReference type="PROSITE" id="PS52012">
    <property type="entry name" value="CFEM"/>
    <property type="match status" value="1"/>
</dbReference>
<dbReference type="eggNOG" id="ENOG502S4XN">
    <property type="taxonomic scope" value="Eukaryota"/>
</dbReference>
<gene>
    <name evidence="12" type="ORF">EPUS_00106</name>
</gene>
<dbReference type="RefSeq" id="XP_007787326.1">
    <property type="nucleotide sequence ID" value="XM_007789136.1"/>
</dbReference>
<evidence type="ECO:0000256" key="3">
    <source>
        <dbReference type="ARBA" id="ARBA00010031"/>
    </source>
</evidence>
<keyword evidence="9" id="KW-0349">Heme</keyword>
<dbReference type="EMBL" id="KE720815">
    <property type="protein sequence ID" value="ERF75314.1"/>
    <property type="molecule type" value="Genomic_DNA"/>
</dbReference>
<proteinExistence type="inferred from homology"/>
<dbReference type="InterPro" id="IPR038694">
    <property type="entry name" value="DUF427_sf"/>
</dbReference>
<dbReference type="GO" id="GO:0098552">
    <property type="term" value="C:side of membrane"/>
    <property type="evidence" value="ECO:0007669"/>
    <property type="project" value="UniProtKB-KW"/>
</dbReference>
<reference evidence="13" key="1">
    <citation type="journal article" date="2014" name="BMC Genomics">
        <title>Genome characteristics reveal the impact of lichenization on lichen-forming fungus Endocarpon pusillum Hedwig (Verrucariales, Ascomycota).</title>
        <authorList>
            <person name="Wang Y.-Y."/>
            <person name="Liu B."/>
            <person name="Zhang X.-Y."/>
            <person name="Zhou Q.-M."/>
            <person name="Zhang T."/>
            <person name="Li H."/>
            <person name="Yu Y.-F."/>
            <person name="Zhang X.-L."/>
            <person name="Hao X.-Y."/>
            <person name="Wang M."/>
            <person name="Wang L."/>
            <person name="Wei J.-C."/>
        </authorList>
    </citation>
    <scope>NUCLEOTIDE SEQUENCE [LARGE SCALE GENOMIC DNA]</scope>
    <source>
        <strain evidence="13">Z07020 / HMAS-L-300199</strain>
    </source>
</reference>
<dbReference type="GO" id="GO:0005576">
    <property type="term" value="C:extracellular region"/>
    <property type="evidence" value="ECO:0007669"/>
    <property type="project" value="UniProtKB-SubCell"/>
</dbReference>
<dbReference type="PANTHER" id="PTHR43058">
    <property type="entry name" value="SLR0655 PROTEIN"/>
    <property type="match status" value="1"/>
</dbReference>
<keyword evidence="7 9" id="KW-1015">Disulfide bond</keyword>
<evidence type="ECO:0000256" key="2">
    <source>
        <dbReference type="ARBA" id="ARBA00004613"/>
    </source>
</evidence>
<accession>U1I0C8</accession>
<evidence type="ECO:0000256" key="9">
    <source>
        <dbReference type="PROSITE-ProRule" id="PRU01356"/>
    </source>
</evidence>
<dbReference type="Pfam" id="PF04248">
    <property type="entry name" value="NTP_transf_9"/>
    <property type="match status" value="1"/>
</dbReference>
<keyword evidence="13" id="KW-1185">Reference proteome</keyword>
<dbReference type="GO" id="GO:0046872">
    <property type="term" value="F:metal ion binding"/>
    <property type="evidence" value="ECO:0007669"/>
    <property type="project" value="UniProtKB-UniRule"/>
</dbReference>
<keyword evidence="6" id="KW-0732">Signal</keyword>
<comment type="similarity">
    <text evidence="3">Belongs to the RBT5 family.</text>
</comment>
<feature type="region of interest" description="Disordered" evidence="10">
    <location>
        <begin position="282"/>
        <end position="319"/>
    </location>
</feature>
<evidence type="ECO:0000256" key="10">
    <source>
        <dbReference type="SAM" id="MobiDB-lite"/>
    </source>
</evidence>
<dbReference type="OrthoDB" id="18996at2759"/>
<keyword evidence="5" id="KW-0336">GPI-anchor</keyword>
<keyword evidence="9" id="KW-0408">Iron</keyword>
<evidence type="ECO:0000256" key="7">
    <source>
        <dbReference type="ARBA" id="ARBA00023157"/>
    </source>
</evidence>
<feature type="disulfide bond" evidence="9">
    <location>
        <begin position="178"/>
        <end position="185"/>
    </location>
</feature>
<dbReference type="PANTHER" id="PTHR43058:SF1">
    <property type="entry name" value="DUF427 DOMAIN-CONTAINING PROTEIN"/>
    <property type="match status" value="1"/>
</dbReference>
<comment type="caution">
    <text evidence="9">Lacks conserved residue(s) required for the propagation of feature annotation.</text>
</comment>
<keyword evidence="9" id="KW-0479">Metal-binding</keyword>
<evidence type="ECO:0000259" key="11">
    <source>
        <dbReference type="PROSITE" id="PS52012"/>
    </source>
</evidence>
<protein>
    <recommendedName>
        <fullName evidence="11">CFEM domain-containing protein</fullName>
    </recommendedName>
</protein>
<feature type="binding site" description="axial binding residue" evidence="9">
    <location>
        <position position="182"/>
    </location>
    <ligand>
        <name>heme</name>
        <dbReference type="ChEBI" id="CHEBI:30413"/>
    </ligand>
    <ligandPart>
        <name>Fe</name>
        <dbReference type="ChEBI" id="CHEBI:18248"/>
    </ligandPart>
</feature>
<keyword evidence="8" id="KW-0449">Lipoprotein</keyword>
<dbReference type="AlphaFoldDB" id="U1I0C8"/>
<feature type="domain" description="CFEM" evidence="11">
    <location>
        <begin position="137"/>
        <end position="246"/>
    </location>
</feature>
<dbReference type="Gene3D" id="2.170.150.40">
    <property type="entry name" value="Domain of unknown function (DUF427)"/>
    <property type="match status" value="1"/>
</dbReference>
<keyword evidence="5" id="KW-0325">Glycoprotein</keyword>
<organism evidence="12 13">
    <name type="scientific">Endocarpon pusillum (strain Z07020 / HMAS-L-300199)</name>
    <name type="common">Lichen-forming fungus</name>
    <dbReference type="NCBI Taxonomy" id="1263415"/>
    <lineage>
        <taxon>Eukaryota</taxon>
        <taxon>Fungi</taxon>
        <taxon>Dikarya</taxon>
        <taxon>Ascomycota</taxon>
        <taxon>Pezizomycotina</taxon>
        <taxon>Eurotiomycetes</taxon>
        <taxon>Chaetothyriomycetidae</taxon>
        <taxon>Verrucariales</taxon>
        <taxon>Verrucariaceae</taxon>
        <taxon>Endocarpon</taxon>
    </lineage>
</organism>
<dbReference type="Proteomes" id="UP000019373">
    <property type="component" value="Unassembled WGS sequence"/>
</dbReference>
<sequence length="352" mass="37445">MPPKAKLNVHNFPRPPLLERTPRHLVIKWNNKVIADTTEGYWALETTHPPTYYLPRSSLSPFISLTQIPNKTSLCEWKGRATYWTLKLDDTNEEVKGKIWSYESPTPSFKDIKGYLSFYASGVPWECFVDDEKVVPQPGDFYGGWSTIVAPLVSAQSVADLPACAQQSGLAAIQASGCAITDFACICANQSVIDALRAAIASGCSADDQTSANAFANTLCGAAGGSSIEMTPAATTAMPETSTMPADMHTMAESSMPESMMSSMSSDSVAYTAYSGTSTSTTSMMNTTMPTPSSTAHMNMSHSSTSMDMSMSTSTTASPSQYTGGAASVASSMERDWILPALGVAGIVVLAF</sequence>
<feature type="disulfide bond" evidence="9">
    <location>
        <begin position="187"/>
        <end position="220"/>
    </location>
</feature>